<dbReference type="GO" id="GO:0007169">
    <property type="term" value="P:cell surface receptor protein tyrosine kinase signaling pathway"/>
    <property type="evidence" value="ECO:0007669"/>
    <property type="project" value="TreeGrafter"/>
</dbReference>
<dbReference type="AlphaFoldDB" id="A0AAD9IUA1"/>
<name>A0AAD9IUA1_9ANNE</name>
<dbReference type="EMBL" id="JAODUP010001280">
    <property type="protein sequence ID" value="KAK2140672.1"/>
    <property type="molecule type" value="Genomic_DNA"/>
</dbReference>
<reference evidence="2" key="1">
    <citation type="journal article" date="2023" name="Mol. Biol. Evol.">
        <title>Third-Generation Sequencing Reveals the Adaptive Role of the Epigenome in Three Deep-Sea Polychaetes.</title>
        <authorList>
            <person name="Perez M."/>
            <person name="Aroh O."/>
            <person name="Sun Y."/>
            <person name="Lan Y."/>
            <person name="Juniper S.K."/>
            <person name="Young C.R."/>
            <person name="Angers B."/>
            <person name="Qian P.Y."/>
        </authorList>
    </citation>
    <scope>NUCLEOTIDE SEQUENCE</scope>
    <source>
        <strain evidence="2">P08H-3</strain>
    </source>
</reference>
<dbReference type="GO" id="GO:0004714">
    <property type="term" value="F:transmembrane receptor protein tyrosine kinase activity"/>
    <property type="evidence" value="ECO:0007669"/>
    <property type="project" value="TreeGrafter"/>
</dbReference>
<evidence type="ECO:0000313" key="3">
    <source>
        <dbReference type="Proteomes" id="UP001208570"/>
    </source>
</evidence>
<dbReference type="GO" id="GO:0005886">
    <property type="term" value="C:plasma membrane"/>
    <property type="evidence" value="ECO:0007669"/>
    <property type="project" value="TreeGrafter"/>
</dbReference>
<dbReference type="PANTHER" id="PTHR24416">
    <property type="entry name" value="TYROSINE-PROTEIN KINASE RECEPTOR"/>
    <property type="match status" value="1"/>
</dbReference>
<dbReference type="Proteomes" id="UP001208570">
    <property type="component" value="Unassembled WGS sequence"/>
</dbReference>
<dbReference type="SUPFAM" id="SSF56112">
    <property type="entry name" value="Protein kinase-like (PK-like)"/>
    <property type="match status" value="1"/>
</dbReference>
<dbReference type="Gene3D" id="1.10.510.10">
    <property type="entry name" value="Transferase(Phosphotransferase) domain 1"/>
    <property type="match status" value="1"/>
</dbReference>
<dbReference type="InterPro" id="IPR001245">
    <property type="entry name" value="Ser-Thr/Tyr_kinase_cat_dom"/>
</dbReference>
<dbReference type="InterPro" id="IPR011009">
    <property type="entry name" value="Kinase-like_dom_sf"/>
</dbReference>
<gene>
    <name evidence="2" type="ORF">LSH36_1280g00006</name>
</gene>
<evidence type="ECO:0000259" key="1">
    <source>
        <dbReference type="Pfam" id="PF07714"/>
    </source>
</evidence>
<dbReference type="Pfam" id="PF07714">
    <property type="entry name" value="PK_Tyr_Ser-Thr"/>
    <property type="match status" value="1"/>
</dbReference>
<proteinExistence type="predicted"/>
<dbReference type="PANTHER" id="PTHR24416:SF611">
    <property type="entry name" value="TYROSINE-PROTEIN KINASE TRANSMEMBRANE RECEPTOR ROR"/>
    <property type="match status" value="1"/>
</dbReference>
<organism evidence="2 3">
    <name type="scientific">Paralvinella palmiformis</name>
    <dbReference type="NCBI Taxonomy" id="53620"/>
    <lineage>
        <taxon>Eukaryota</taxon>
        <taxon>Metazoa</taxon>
        <taxon>Spiralia</taxon>
        <taxon>Lophotrochozoa</taxon>
        <taxon>Annelida</taxon>
        <taxon>Polychaeta</taxon>
        <taxon>Sedentaria</taxon>
        <taxon>Canalipalpata</taxon>
        <taxon>Terebellida</taxon>
        <taxon>Terebelliformia</taxon>
        <taxon>Alvinellidae</taxon>
        <taxon>Paralvinella</taxon>
    </lineage>
</organism>
<feature type="domain" description="Serine-threonine/tyrosine-protein kinase catalytic" evidence="1">
    <location>
        <begin position="1"/>
        <end position="62"/>
    </location>
</feature>
<sequence length="74" mass="8795">MWEIFSGGKLPFGDVTNEEVKQKVLNGQRPIKPRNCSGEIFDIMNQCWMQQPYNRPTFHDISMKYHEITQYEDV</sequence>
<dbReference type="InterPro" id="IPR050122">
    <property type="entry name" value="RTK"/>
</dbReference>
<evidence type="ECO:0000313" key="2">
    <source>
        <dbReference type="EMBL" id="KAK2140672.1"/>
    </source>
</evidence>
<accession>A0AAD9IUA1</accession>
<comment type="caution">
    <text evidence="2">The sequence shown here is derived from an EMBL/GenBank/DDBJ whole genome shotgun (WGS) entry which is preliminary data.</text>
</comment>
<dbReference type="GO" id="GO:0043235">
    <property type="term" value="C:receptor complex"/>
    <property type="evidence" value="ECO:0007669"/>
    <property type="project" value="TreeGrafter"/>
</dbReference>
<keyword evidence="3" id="KW-1185">Reference proteome</keyword>
<protein>
    <recommendedName>
        <fullName evidence="1">Serine-threonine/tyrosine-protein kinase catalytic domain-containing protein</fullName>
    </recommendedName>
</protein>